<dbReference type="OrthoDB" id="9809155at2"/>
<sequence>MKRIRILAAARRDLLAGYRFYEQQAEGIGRYFLDALYADIESLRISAGVHAICFDRYHRLLSKRFPWSVYYRIEGNEIRIYAVLDSRRHPELIRSRLTDEPAS</sequence>
<protein>
    <recommendedName>
        <fullName evidence="3">Plasmid stabilization protein</fullName>
    </recommendedName>
</protein>
<dbReference type="Proteomes" id="UP000243807">
    <property type="component" value="Chromosome"/>
</dbReference>
<dbReference type="KEGG" id="afy:BW247_12375"/>
<keyword evidence="2" id="KW-1185">Reference proteome</keyword>
<proteinExistence type="predicted"/>
<name>A0A1P8UJ23_9GAMM</name>
<evidence type="ECO:0008006" key="3">
    <source>
        <dbReference type="Google" id="ProtNLM"/>
    </source>
</evidence>
<evidence type="ECO:0000313" key="2">
    <source>
        <dbReference type="Proteomes" id="UP000243807"/>
    </source>
</evidence>
<dbReference type="AlphaFoldDB" id="A0A1P8UJ23"/>
<organism evidence="1 2">
    <name type="scientific">Acidihalobacter ferrooxydans</name>
    <dbReference type="NCBI Taxonomy" id="1765967"/>
    <lineage>
        <taxon>Bacteria</taxon>
        <taxon>Pseudomonadati</taxon>
        <taxon>Pseudomonadota</taxon>
        <taxon>Gammaproteobacteria</taxon>
        <taxon>Chromatiales</taxon>
        <taxon>Ectothiorhodospiraceae</taxon>
        <taxon>Acidihalobacter</taxon>
    </lineage>
</organism>
<dbReference type="InterPro" id="IPR035093">
    <property type="entry name" value="RelE/ParE_toxin_dom_sf"/>
</dbReference>
<dbReference type="EMBL" id="CP019434">
    <property type="protein sequence ID" value="APZ43781.1"/>
    <property type="molecule type" value="Genomic_DNA"/>
</dbReference>
<evidence type="ECO:0000313" key="1">
    <source>
        <dbReference type="EMBL" id="APZ43781.1"/>
    </source>
</evidence>
<reference evidence="1 2" key="1">
    <citation type="submission" date="2017-01" db="EMBL/GenBank/DDBJ databases">
        <title>Draft sequence of Acidihalobacter ferrooxidans strain DSM 14175 (strain V8).</title>
        <authorList>
            <person name="Khaleque H.N."/>
            <person name="Ramsay J.P."/>
            <person name="Murphy R.J.T."/>
            <person name="Kaksonen A.H."/>
            <person name="Boxall N.J."/>
            <person name="Watkin E.L.J."/>
        </authorList>
    </citation>
    <scope>NUCLEOTIDE SEQUENCE [LARGE SCALE GENOMIC DNA]</scope>
    <source>
        <strain evidence="1 2">V8</strain>
    </source>
</reference>
<dbReference type="RefSeq" id="WP_076837411.1">
    <property type="nucleotide sequence ID" value="NZ_CP019434.1"/>
</dbReference>
<accession>A0A1P8UJ23</accession>
<dbReference type="STRING" id="1765967.BW247_12375"/>
<dbReference type="Gene3D" id="3.30.2310.20">
    <property type="entry name" value="RelE-like"/>
    <property type="match status" value="1"/>
</dbReference>
<gene>
    <name evidence="1" type="ORF">BW247_12375</name>
</gene>